<protein>
    <submittedName>
        <fullName evidence="1">Retrovirus-related Pol polyprotein from transposon TNT 1-94</fullName>
    </submittedName>
</protein>
<evidence type="ECO:0000313" key="1">
    <source>
        <dbReference type="EMBL" id="PWZ16957.1"/>
    </source>
</evidence>
<organism evidence="1">
    <name type="scientific">Zea mays</name>
    <name type="common">Maize</name>
    <dbReference type="NCBI Taxonomy" id="4577"/>
    <lineage>
        <taxon>Eukaryota</taxon>
        <taxon>Viridiplantae</taxon>
        <taxon>Streptophyta</taxon>
        <taxon>Embryophyta</taxon>
        <taxon>Tracheophyta</taxon>
        <taxon>Spermatophyta</taxon>
        <taxon>Magnoliopsida</taxon>
        <taxon>Liliopsida</taxon>
        <taxon>Poales</taxon>
        <taxon>Poaceae</taxon>
        <taxon>PACMAD clade</taxon>
        <taxon>Panicoideae</taxon>
        <taxon>Andropogonodae</taxon>
        <taxon>Andropogoneae</taxon>
        <taxon>Tripsacinae</taxon>
        <taxon>Zea</taxon>
    </lineage>
</organism>
<gene>
    <name evidence="1" type="primary">POLX_4</name>
    <name evidence="1" type="ORF">Zm00014a_012595</name>
</gene>
<reference evidence="1" key="1">
    <citation type="journal article" date="2018" name="Nat. Genet.">
        <title>Extensive intraspecific gene order and gene structural variations between Mo17 and other maize genomes.</title>
        <authorList>
            <person name="Sun S."/>
            <person name="Zhou Y."/>
            <person name="Chen J."/>
            <person name="Shi J."/>
            <person name="Zhao H."/>
            <person name="Zhao H."/>
            <person name="Song W."/>
            <person name="Zhang M."/>
            <person name="Cui Y."/>
            <person name="Dong X."/>
            <person name="Liu H."/>
            <person name="Ma X."/>
            <person name="Jiao Y."/>
            <person name="Wang B."/>
            <person name="Wei X."/>
            <person name="Stein J.C."/>
            <person name="Glaubitz J.C."/>
            <person name="Lu F."/>
            <person name="Yu G."/>
            <person name="Liang C."/>
            <person name="Fengler K."/>
            <person name="Li B."/>
            <person name="Rafalski A."/>
            <person name="Schnable P.S."/>
            <person name="Ware D.H."/>
            <person name="Buckler E.S."/>
            <person name="Lai J."/>
        </authorList>
    </citation>
    <scope>NUCLEOTIDE SEQUENCE [LARGE SCALE GENOMIC DNA]</scope>
    <source>
        <tissue evidence="1">Seedling</tissue>
    </source>
</reference>
<dbReference type="EMBL" id="NCVQ01000007">
    <property type="protein sequence ID" value="PWZ16957.1"/>
    <property type="molecule type" value="Genomic_DNA"/>
</dbReference>
<proteinExistence type="predicted"/>
<comment type="caution">
    <text evidence="1">The sequence shown here is derived from an EMBL/GenBank/DDBJ whole genome shotgun (WGS) entry which is preliminary data.</text>
</comment>
<accession>A0A3L6EA98</accession>
<dbReference type="AlphaFoldDB" id="A0A3L6EA98"/>
<name>A0A3L6EA98_MAIZE</name>
<dbReference type="Proteomes" id="UP000251960">
    <property type="component" value="Chromosome 6"/>
</dbReference>
<sequence>MSRVLYSSAVGSFMYAMVFSRPDLSHVLSVVNRFMANPGKEHCRVV</sequence>